<name>A0ABQ8HRU0_9ROSI</name>
<dbReference type="InterPro" id="IPR011009">
    <property type="entry name" value="Kinase-like_dom_sf"/>
</dbReference>
<dbReference type="SUPFAM" id="SSF56112">
    <property type="entry name" value="Protein kinase-like (PK-like)"/>
    <property type="match status" value="1"/>
</dbReference>
<dbReference type="PROSITE" id="PS00107">
    <property type="entry name" value="PROTEIN_KINASE_ATP"/>
    <property type="match status" value="1"/>
</dbReference>
<dbReference type="Gene3D" id="3.30.200.20">
    <property type="entry name" value="Phosphorylase Kinase, domain 1"/>
    <property type="match status" value="1"/>
</dbReference>
<accession>A0ABQ8HRU0</accession>
<feature type="domain" description="Protein kinase" evidence="5">
    <location>
        <begin position="114"/>
        <end position="395"/>
    </location>
</feature>
<dbReference type="InterPro" id="IPR050823">
    <property type="entry name" value="Plant_Ser_Thr_Prot_Kinase"/>
</dbReference>
<evidence type="ECO:0000313" key="7">
    <source>
        <dbReference type="Proteomes" id="UP000827721"/>
    </source>
</evidence>
<comment type="subcellular location">
    <subcellularLocation>
        <location evidence="1">Cell membrane</location>
    </subcellularLocation>
</comment>
<feature type="binding site" evidence="3">
    <location>
        <position position="153"/>
    </location>
    <ligand>
        <name>ATP</name>
        <dbReference type="ChEBI" id="CHEBI:30616"/>
    </ligand>
</feature>
<dbReference type="InterPro" id="IPR017441">
    <property type="entry name" value="Protein_kinase_ATP_BS"/>
</dbReference>
<protein>
    <recommendedName>
        <fullName evidence="5">Protein kinase domain-containing protein</fullName>
    </recommendedName>
</protein>
<dbReference type="Pfam" id="PF07714">
    <property type="entry name" value="PK_Tyr_Ser-Thr"/>
    <property type="match status" value="1"/>
</dbReference>
<dbReference type="PROSITE" id="PS50011">
    <property type="entry name" value="PROTEIN_KINASE_DOM"/>
    <property type="match status" value="1"/>
</dbReference>
<keyword evidence="3" id="KW-0067">ATP-binding</keyword>
<evidence type="ECO:0000256" key="2">
    <source>
        <dbReference type="ARBA" id="ARBA00022475"/>
    </source>
</evidence>
<reference evidence="6 7" key="1">
    <citation type="submission" date="2021-02" db="EMBL/GenBank/DDBJ databases">
        <title>Plant Genome Project.</title>
        <authorList>
            <person name="Zhang R.-G."/>
        </authorList>
    </citation>
    <scope>NUCLEOTIDE SEQUENCE [LARGE SCALE GENOMIC DNA]</scope>
    <source>
        <tissue evidence="6">Leaves</tissue>
    </source>
</reference>
<dbReference type="PANTHER" id="PTHR45621">
    <property type="entry name" value="OS01G0588500 PROTEIN-RELATED"/>
    <property type="match status" value="1"/>
</dbReference>
<evidence type="ECO:0000313" key="6">
    <source>
        <dbReference type="EMBL" id="KAH7567014.1"/>
    </source>
</evidence>
<dbReference type="InterPro" id="IPR000719">
    <property type="entry name" value="Prot_kinase_dom"/>
</dbReference>
<keyword evidence="2" id="KW-1003">Cell membrane</keyword>
<keyword evidence="3" id="KW-0547">Nucleotide-binding</keyword>
<feature type="region of interest" description="Disordered" evidence="4">
    <location>
        <begin position="396"/>
        <end position="449"/>
    </location>
</feature>
<comment type="caution">
    <text evidence="6">The sequence shown here is derived from an EMBL/GenBank/DDBJ whole genome shotgun (WGS) entry which is preliminary data.</text>
</comment>
<dbReference type="InterPro" id="IPR001245">
    <property type="entry name" value="Ser-Thr/Tyr_kinase_cat_dom"/>
</dbReference>
<dbReference type="Gene3D" id="1.10.510.10">
    <property type="entry name" value="Transferase(Phosphotransferase) domain 1"/>
    <property type="match status" value="1"/>
</dbReference>
<dbReference type="Proteomes" id="UP000827721">
    <property type="component" value="Unassembled WGS sequence"/>
</dbReference>
<feature type="compositionally biased region" description="Polar residues" evidence="4">
    <location>
        <begin position="10"/>
        <end position="19"/>
    </location>
</feature>
<evidence type="ECO:0000256" key="4">
    <source>
        <dbReference type="SAM" id="MobiDB-lite"/>
    </source>
</evidence>
<evidence type="ECO:0000256" key="3">
    <source>
        <dbReference type="PROSITE-ProRule" id="PRU10141"/>
    </source>
</evidence>
<evidence type="ECO:0000256" key="1">
    <source>
        <dbReference type="ARBA" id="ARBA00004236"/>
    </source>
</evidence>
<organism evidence="6 7">
    <name type="scientific">Xanthoceras sorbifolium</name>
    <dbReference type="NCBI Taxonomy" id="99658"/>
    <lineage>
        <taxon>Eukaryota</taxon>
        <taxon>Viridiplantae</taxon>
        <taxon>Streptophyta</taxon>
        <taxon>Embryophyta</taxon>
        <taxon>Tracheophyta</taxon>
        <taxon>Spermatophyta</taxon>
        <taxon>Magnoliopsida</taxon>
        <taxon>eudicotyledons</taxon>
        <taxon>Gunneridae</taxon>
        <taxon>Pentapetalae</taxon>
        <taxon>rosids</taxon>
        <taxon>malvids</taxon>
        <taxon>Sapindales</taxon>
        <taxon>Sapindaceae</taxon>
        <taxon>Xanthoceroideae</taxon>
        <taxon>Xanthoceras</taxon>
    </lineage>
</organism>
<dbReference type="EMBL" id="JAFEMO010000007">
    <property type="protein sequence ID" value="KAH7567014.1"/>
    <property type="molecule type" value="Genomic_DNA"/>
</dbReference>
<gene>
    <name evidence="6" type="ORF">JRO89_XS07G0006900</name>
</gene>
<feature type="compositionally biased region" description="Basic and acidic residues" evidence="4">
    <location>
        <begin position="20"/>
        <end position="40"/>
    </location>
</feature>
<proteinExistence type="predicted"/>
<feature type="region of interest" description="Disordered" evidence="4">
    <location>
        <begin position="1"/>
        <end position="62"/>
    </location>
</feature>
<evidence type="ECO:0000259" key="5">
    <source>
        <dbReference type="PROSITE" id="PS50011"/>
    </source>
</evidence>
<keyword evidence="7" id="KW-1185">Reference proteome</keyword>
<keyword evidence="2" id="KW-0472">Membrane</keyword>
<feature type="compositionally biased region" description="Polar residues" evidence="4">
    <location>
        <begin position="429"/>
        <end position="438"/>
    </location>
</feature>
<sequence>MGICLGTPVDNHSQYTNKPHSPEQTKDKEVLREDHEDHLRKQNGLGRGNNIRSSGSSGRGKIYDTPRAAAVATADKRYYDVSDNNNNMPSSGKIVTPNLKMFTLQELKAATKNFRPDSVLGEGGFGRVFKGWVDENTYRPTKPGTGIAVAVKKSNADSFQGLEEWQAEVKFLGKFSHPNLVKLLGYCCEDKQFLLVYEHMQKGSLENHLFRRGAEPIPWNIRLKIASDAAKGLMFLHSSEKSAYNAKLSDFGLAKFGPINGNSHITTRVMGTHGYAAPEKPFEGHDHCLCTTFIGTGHLYVKSDVYGFGVVLLEMLTGLRALDPNRPSGEHNLVEWAVSSLTDKRKLKKIMDKRLENQYPMKAAIQVADLIKQCLESDPKKRPSMGEVLETIEQINAIEEKPKKSSTKTKPNKHQDQPSYQGHCRSPLLSKNNRTKAQQGPGHYTSHVR</sequence>
<feature type="compositionally biased region" description="Low complexity" evidence="4">
    <location>
        <begin position="48"/>
        <end position="60"/>
    </location>
</feature>